<dbReference type="OrthoDB" id="6183301at2"/>
<protein>
    <submittedName>
        <fullName evidence="2">DUF1176 domain-containing protein</fullName>
    </submittedName>
</protein>
<organism evidence="2 3">
    <name type="scientific">Pseudomonas entomophila</name>
    <dbReference type="NCBI Taxonomy" id="312306"/>
    <lineage>
        <taxon>Bacteria</taxon>
        <taxon>Pseudomonadati</taxon>
        <taxon>Pseudomonadota</taxon>
        <taxon>Gammaproteobacteria</taxon>
        <taxon>Pseudomonadales</taxon>
        <taxon>Pseudomonadaceae</taxon>
        <taxon>Pseudomonas</taxon>
    </lineage>
</organism>
<dbReference type="Proteomes" id="UP000268230">
    <property type="component" value="Chromosome"/>
</dbReference>
<evidence type="ECO:0000256" key="1">
    <source>
        <dbReference type="SAM" id="SignalP"/>
    </source>
</evidence>
<dbReference type="EMBL" id="CP034338">
    <property type="protein sequence ID" value="AZL68011.1"/>
    <property type="molecule type" value="Genomic_DNA"/>
</dbReference>
<dbReference type="Pfam" id="PF06674">
    <property type="entry name" value="DUF1176"/>
    <property type="match status" value="1"/>
</dbReference>
<sequence length="346" mass="38197">MMRATTRNGWALGLLMATPGLAAAAPEAVPLYREIKDWVVGCDNTRYCTAVLADHSEQSRIFIRVQREAGATGALHLTLLGSTDWSGEPLLDGQPLMAAWRITRHAETQLEVDGADAYAVLRQLRNGQKLVDDTPHQERESSLQGLSAALLLIDSVQGRVGHPSALVRPGDTVEDAQLPTLPAPKAPAFVARPALSEAEQAGITQVVMARAAAQDQLKNEYDVPPELEVHALNDRQALALLSYNCNDFNCQYALYQVARSAPYALAPMAFEVPASPVNSLTRDHISINQRTGELYSYAKNDYPGSCGTEEFWRFDGQRMRLTRLLRMERCVGLGPDYWPVLWRTQE</sequence>
<evidence type="ECO:0000313" key="2">
    <source>
        <dbReference type="EMBL" id="AZL68011.1"/>
    </source>
</evidence>
<name>A0A3Q8U0H2_9PSED</name>
<feature type="chain" id="PRO_5018753092" evidence="1">
    <location>
        <begin position="25"/>
        <end position="346"/>
    </location>
</feature>
<dbReference type="KEGG" id="pory:EJA05_09785"/>
<reference evidence="2 3" key="1">
    <citation type="submission" date="2018-12" db="EMBL/GenBank/DDBJ databases">
        <authorList>
            <person name="Li S."/>
            <person name="Yang R."/>
            <person name="Chen G."/>
            <person name="Zou L."/>
            <person name="Zhang C."/>
            <person name="Chen Y."/>
            <person name="Liu Z."/>
            <person name="Li Y."/>
            <person name="Yan Y."/>
            <person name="Huang M."/>
            <person name="Chen T."/>
        </authorList>
    </citation>
    <scope>NUCLEOTIDE SEQUENCE [LARGE SCALE GENOMIC DNA]</scope>
    <source>
        <strain evidence="2 3">1257</strain>
    </source>
</reference>
<keyword evidence="1" id="KW-0732">Signal</keyword>
<dbReference type="AlphaFoldDB" id="A0A3Q8U0H2"/>
<feature type="signal peptide" evidence="1">
    <location>
        <begin position="1"/>
        <end position="24"/>
    </location>
</feature>
<gene>
    <name evidence="2" type="ORF">EJA05_09785</name>
</gene>
<evidence type="ECO:0000313" key="3">
    <source>
        <dbReference type="Proteomes" id="UP000268230"/>
    </source>
</evidence>
<accession>A0A3Q8U0H2</accession>
<proteinExistence type="predicted"/>
<dbReference type="InterPro" id="IPR009560">
    <property type="entry name" value="DUF1176"/>
</dbReference>